<dbReference type="PROSITE" id="PS50109">
    <property type="entry name" value="HIS_KIN"/>
    <property type="match status" value="1"/>
</dbReference>
<dbReference type="InterPro" id="IPR036890">
    <property type="entry name" value="HATPase_C_sf"/>
</dbReference>
<dbReference type="SMART" id="SM00388">
    <property type="entry name" value="HisKA"/>
    <property type="match status" value="1"/>
</dbReference>
<dbReference type="SMART" id="SM00448">
    <property type="entry name" value="REC"/>
    <property type="match status" value="1"/>
</dbReference>
<dbReference type="Proteomes" id="UP000737171">
    <property type="component" value="Unassembled WGS sequence"/>
</dbReference>
<dbReference type="Pfam" id="PF00072">
    <property type="entry name" value="Response_reg"/>
    <property type="match status" value="1"/>
</dbReference>
<dbReference type="SMART" id="SM00387">
    <property type="entry name" value="HATPase_c"/>
    <property type="match status" value="1"/>
</dbReference>
<dbReference type="InterPro" id="IPR008207">
    <property type="entry name" value="Sig_transdc_His_kin_Hpt_dom"/>
</dbReference>
<comment type="caution">
    <text evidence="12">The sequence shown here is derived from an EMBL/GenBank/DDBJ whole genome shotgun (WGS) entry which is preliminary data.</text>
</comment>
<dbReference type="InterPro" id="IPR011006">
    <property type="entry name" value="CheY-like_superfamily"/>
</dbReference>
<dbReference type="SUPFAM" id="SSF55874">
    <property type="entry name" value="ATPase domain of HSP90 chaperone/DNA topoisomerase II/histidine kinase"/>
    <property type="match status" value="1"/>
</dbReference>
<dbReference type="CDD" id="cd17546">
    <property type="entry name" value="REC_hyHK_CKI1_RcsC-like"/>
    <property type="match status" value="1"/>
</dbReference>
<comment type="catalytic activity">
    <reaction evidence="1">
        <text>ATP + protein L-histidine = ADP + protein N-phospho-L-histidine.</text>
        <dbReference type="EC" id="2.7.13.3"/>
    </reaction>
</comment>
<keyword evidence="8" id="KW-0472">Membrane</keyword>
<dbReference type="RefSeq" id="WP_173123204.1">
    <property type="nucleotide sequence ID" value="NZ_JABRWJ010000004.1"/>
</dbReference>
<dbReference type="PROSITE" id="PS50110">
    <property type="entry name" value="RESPONSE_REGULATORY"/>
    <property type="match status" value="1"/>
</dbReference>
<evidence type="ECO:0000313" key="12">
    <source>
        <dbReference type="EMBL" id="NRF67977.1"/>
    </source>
</evidence>
<dbReference type="EC" id="2.7.13.3" evidence="2"/>
<name>A0ABX2EH77_9BURK</name>
<dbReference type="Pfam" id="PF01627">
    <property type="entry name" value="Hpt"/>
    <property type="match status" value="1"/>
</dbReference>
<dbReference type="Pfam" id="PF00512">
    <property type="entry name" value="HisKA"/>
    <property type="match status" value="1"/>
</dbReference>
<keyword evidence="8" id="KW-0812">Transmembrane</keyword>
<dbReference type="InterPro" id="IPR003594">
    <property type="entry name" value="HATPase_dom"/>
</dbReference>
<dbReference type="SUPFAM" id="SSF47226">
    <property type="entry name" value="Histidine-containing phosphotransfer domain, HPT domain"/>
    <property type="match status" value="1"/>
</dbReference>
<evidence type="ECO:0000256" key="5">
    <source>
        <dbReference type="PROSITE-ProRule" id="PRU00110"/>
    </source>
</evidence>
<feature type="domain" description="Histidine kinase" evidence="9">
    <location>
        <begin position="244"/>
        <end position="467"/>
    </location>
</feature>
<proteinExistence type="predicted"/>
<dbReference type="SUPFAM" id="SSF52172">
    <property type="entry name" value="CheY-like"/>
    <property type="match status" value="1"/>
</dbReference>
<keyword evidence="4" id="KW-0902">Two-component regulatory system</keyword>
<protein>
    <recommendedName>
        <fullName evidence="2">histidine kinase</fullName>
        <ecNumber evidence="2">2.7.13.3</ecNumber>
    </recommendedName>
</protein>
<evidence type="ECO:0000256" key="1">
    <source>
        <dbReference type="ARBA" id="ARBA00000085"/>
    </source>
</evidence>
<dbReference type="InterPro" id="IPR036097">
    <property type="entry name" value="HisK_dim/P_sf"/>
</dbReference>
<reference evidence="12 13" key="1">
    <citation type="submission" date="2020-05" db="EMBL/GenBank/DDBJ databases">
        <title>Aquincola sp. isolate from soil.</title>
        <authorList>
            <person name="Han J."/>
            <person name="Kim D.-U."/>
        </authorList>
    </citation>
    <scope>NUCLEOTIDE SEQUENCE [LARGE SCALE GENOMIC DNA]</scope>
    <source>
        <strain evidence="12 13">S2</strain>
    </source>
</reference>
<evidence type="ECO:0000256" key="7">
    <source>
        <dbReference type="SAM" id="Coils"/>
    </source>
</evidence>
<dbReference type="PRINTS" id="PR00344">
    <property type="entry name" value="BCTRLSENSOR"/>
</dbReference>
<organism evidence="12 13">
    <name type="scientific">Pseudaquabacterium terrae</name>
    <dbReference type="NCBI Taxonomy" id="2732868"/>
    <lineage>
        <taxon>Bacteria</taxon>
        <taxon>Pseudomonadati</taxon>
        <taxon>Pseudomonadota</taxon>
        <taxon>Betaproteobacteria</taxon>
        <taxon>Burkholderiales</taxon>
        <taxon>Sphaerotilaceae</taxon>
        <taxon>Pseudaquabacterium</taxon>
    </lineage>
</organism>
<feature type="domain" description="Response regulatory" evidence="10">
    <location>
        <begin position="487"/>
        <end position="604"/>
    </location>
</feature>
<evidence type="ECO:0000259" key="10">
    <source>
        <dbReference type="PROSITE" id="PS50110"/>
    </source>
</evidence>
<keyword evidence="3 6" id="KW-0597">Phosphoprotein</keyword>
<keyword evidence="8" id="KW-1133">Transmembrane helix</keyword>
<evidence type="ECO:0000256" key="6">
    <source>
        <dbReference type="PROSITE-ProRule" id="PRU00169"/>
    </source>
</evidence>
<feature type="modified residue" description="4-aspartylphosphate" evidence="6">
    <location>
        <position position="536"/>
    </location>
</feature>
<dbReference type="EMBL" id="JABRWJ010000004">
    <property type="protein sequence ID" value="NRF67977.1"/>
    <property type="molecule type" value="Genomic_DNA"/>
</dbReference>
<accession>A0ABX2EH77</accession>
<dbReference type="PROSITE" id="PS50894">
    <property type="entry name" value="HPT"/>
    <property type="match status" value="1"/>
</dbReference>
<dbReference type="PANTHER" id="PTHR45339:SF3">
    <property type="entry name" value="HISTIDINE KINASE"/>
    <property type="match status" value="1"/>
</dbReference>
<feature type="modified residue" description="Phosphohistidine" evidence="5">
    <location>
        <position position="681"/>
    </location>
</feature>
<feature type="domain" description="HPt" evidence="11">
    <location>
        <begin position="642"/>
        <end position="735"/>
    </location>
</feature>
<evidence type="ECO:0000313" key="13">
    <source>
        <dbReference type="Proteomes" id="UP000737171"/>
    </source>
</evidence>
<evidence type="ECO:0000259" key="11">
    <source>
        <dbReference type="PROSITE" id="PS50894"/>
    </source>
</evidence>
<dbReference type="CDD" id="cd16922">
    <property type="entry name" value="HATPase_EvgS-ArcB-TorS-like"/>
    <property type="match status" value="1"/>
</dbReference>
<dbReference type="SUPFAM" id="SSF47384">
    <property type="entry name" value="Homodimeric domain of signal transducing histidine kinase"/>
    <property type="match status" value="1"/>
</dbReference>
<sequence>MSPDSQPQRLTPWFGVTGLLLLATLLAAAFVQVRQYALLSGTVQYQDDYLVLSLYQLETEYLRLREQWRQDLDHPADTPAQLQLRYDIFLSRASLLRTERANRLLRNVAGSEQVLRRIDSFATRADLYLSDRPRGPLSPQASRALLTDLLALGDPIHQLLLDASHQVAAQVSERQDKVRQHNQIGLGLTAFLSAMVLVFALIALRQMRKLEQRRRHLEALADELRDARIEAEAASHAKSEFLADMSHELRTPLHGLLGMLALLKQPAPADATQAAAWLQTADESAGHLLRLLDDILDLAKLESGTLALQAQDVELRGLVQEVRALMQPQAADKGLALELRLDGGLPSHVRLDPTRIRQVLYNLLNNAIKFSERGSVVLSCRTRSGADGEPQLEFEVADSGIGMDTATVARLFQRFTRADDPHVRRQGGTGLGLAISRNLARLMGGELVVRSAPGAGSVFAFRCPLLPAAATASPQATAEQNHSRSLRVLVAEDHPVNRLYLDALLERLGHHGHQVINGLEAVQALREQPFDLVLMDVHMPVMDGVTASEAIRALGPPRSQVPIIALTADVFADTRERCLRAGIDEVITKPVSLEALAALFARHAGAAAAVPPAAAVAVVDPAVSESGLIDHAALAAVTELMGAERSPALYGEFFDQADQAARRMREAMRDADTDVLRHAAHAVKGAALNLGLPALAEAAATLNRDASTLGAPQLALAVQRFEELAQATRRLCAAEGIVAG</sequence>
<dbReference type="CDD" id="cd00082">
    <property type="entry name" value="HisKA"/>
    <property type="match status" value="1"/>
</dbReference>
<evidence type="ECO:0000256" key="4">
    <source>
        <dbReference type="ARBA" id="ARBA00023012"/>
    </source>
</evidence>
<feature type="transmembrane region" description="Helical" evidence="8">
    <location>
        <begin position="184"/>
        <end position="204"/>
    </location>
</feature>
<dbReference type="Gene3D" id="3.40.50.2300">
    <property type="match status" value="1"/>
</dbReference>
<evidence type="ECO:0000259" key="9">
    <source>
        <dbReference type="PROSITE" id="PS50109"/>
    </source>
</evidence>
<evidence type="ECO:0000256" key="2">
    <source>
        <dbReference type="ARBA" id="ARBA00012438"/>
    </source>
</evidence>
<dbReference type="InterPro" id="IPR003661">
    <property type="entry name" value="HisK_dim/P_dom"/>
</dbReference>
<keyword evidence="7" id="KW-0175">Coiled coil</keyword>
<feature type="transmembrane region" description="Helical" evidence="8">
    <location>
        <begin position="12"/>
        <end position="31"/>
    </location>
</feature>
<evidence type="ECO:0000256" key="3">
    <source>
        <dbReference type="ARBA" id="ARBA00022553"/>
    </source>
</evidence>
<dbReference type="Gene3D" id="1.10.287.130">
    <property type="match status" value="1"/>
</dbReference>
<dbReference type="InterPro" id="IPR004358">
    <property type="entry name" value="Sig_transdc_His_kin-like_C"/>
</dbReference>
<gene>
    <name evidence="12" type="ORF">HLB44_13370</name>
</gene>
<feature type="coiled-coil region" evidence="7">
    <location>
        <begin position="200"/>
        <end position="237"/>
    </location>
</feature>
<dbReference type="InterPro" id="IPR005467">
    <property type="entry name" value="His_kinase_dom"/>
</dbReference>
<dbReference type="PANTHER" id="PTHR45339">
    <property type="entry name" value="HYBRID SIGNAL TRANSDUCTION HISTIDINE KINASE J"/>
    <property type="match status" value="1"/>
</dbReference>
<dbReference type="InterPro" id="IPR001789">
    <property type="entry name" value="Sig_transdc_resp-reg_receiver"/>
</dbReference>
<evidence type="ECO:0000256" key="8">
    <source>
        <dbReference type="SAM" id="Phobius"/>
    </source>
</evidence>
<dbReference type="Pfam" id="PF02518">
    <property type="entry name" value="HATPase_c"/>
    <property type="match status" value="1"/>
</dbReference>
<dbReference type="Gene3D" id="3.30.565.10">
    <property type="entry name" value="Histidine kinase-like ATPase, C-terminal domain"/>
    <property type="match status" value="1"/>
</dbReference>
<dbReference type="InterPro" id="IPR036641">
    <property type="entry name" value="HPT_dom_sf"/>
</dbReference>
<dbReference type="Gene3D" id="1.20.120.160">
    <property type="entry name" value="HPT domain"/>
    <property type="match status" value="1"/>
</dbReference>
<keyword evidence="13" id="KW-1185">Reference proteome</keyword>